<evidence type="ECO:0000313" key="3">
    <source>
        <dbReference type="Proteomes" id="UP000318288"/>
    </source>
</evidence>
<feature type="region of interest" description="Disordered" evidence="1">
    <location>
        <begin position="45"/>
        <end position="72"/>
    </location>
</feature>
<dbReference type="Proteomes" id="UP000318288">
    <property type="component" value="Unassembled WGS sequence"/>
</dbReference>
<evidence type="ECO:0000313" key="2">
    <source>
        <dbReference type="EMBL" id="TWU59029.1"/>
    </source>
</evidence>
<accession>A0A5C6FHD0</accession>
<dbReference type="RefSeq" id="WP_146456335.1">
    <property type="nucleotide sequence ID" value="NZ_SJPW01000002.1"/>
</dbReference>
<feature type="compositionally biased region" description="Low complexity" evidence="1">
    <location>
        <begin position="150"/>
        <end position="159"/>
    </location>
</feature>
<keyword evidence="3" id="KW-1185">Reference proteome</keyword>
<comment type="caution">
    <text evidence="2">The sequence shown here is derived from an EMBL/GenBank/DDBJ whole genome shotgun (WGS) entry which is preliminary data.</text>
</comment>
<dbReference type="AlphaFoldDB" id="A0A5C6FHD0"/>
<dbReference type="OrthoDB" id="272502at2"/>
<feature type="region of interest" description="Disordered" evidence="1">
    <location>
        <begin position="107"/>
        <end position="177"/>
    </location>
</feature>
<reference evidence="2 3" key="1">
    <citation type="submission" date="2019-02" db="EMBL/GenBank/DDBJ databases">
        <title>Deep-cultivation of Planctomycetes and their phenomic and genomic characterization uncovers novel biology.</title>
        <authorList>
            <person name="Wiegand S."/>
            <person name="Jogler M."/>
            <person name="Boedeker C."/>
            <person name="Pinto D."/>
            <person name="Vollmers J."/>
            <person name="Rivas-Marin E."/>
            <person name="Kohn T."/>
            <person name="Peeters S.H."/>
            <person name="Heuer A."/>
            <person name="Rast P."/>
            <person name="Oberbeckmann S."/>
            <person name="Bunk B."/>
            <person name="Jeske O."/>
            <person name="Meyerdierks A."/>
            <person name="Storesund J.E."/>
            <person name="Kallscheuer N."/>
            <person name="Luecker S."/>
            <person name="Lage O.M."/>
            <person name="Pohl T."/>
            <person name="Merkel B.J."/>
            <person name="Hornburger P."/>
            <person name="Mueller R.-W."/>
            <person name="Bruemmer F."/>
            <person name="Labrenz M."/>
            <person name="Spormann A.M."/>
            <person name="Op Den Camp H."/>
            <person name="Overmann J."/>
            <person name="Amann R."/>
            <person name="Jetten M.S.M."/>
            <person name="Mascher T."/>
            <person name="Medema M.H."/>
            <person name="Devos D.P."/>
            <person name="Kaster A.-K."/>
            <person name="Ovreas L."/>
            <person name="Rohde M."/>
            <person name="Galperin M.Y."/>
            <person name="Jogler C."/>
        </authorList>
    </citation>
    <scope>NUCLEOTIDE SEQUENCE [LARGE SCALE GENOMIC DNA]</scope>
    <source>
        <strain evidence="2 3">Poly51</strain>
    </source>
</reference>
<feature type="compositionally biased region" description="Basic and acidic residues" evidence="1">
    <location>
        <begin position="45"/>
        <end position="56"/>
    </location>
</feature>
<sequence>MFLLPVILWWAKEPMRFAVGRYKRFISAVIMVAIAMTVSHRSIADDRTGRGAEGDAARALTSEQAGRKSDSNAVVIREGTMIPATQGRVVMLGRRWAFVPDRAQDGDVASDQDVAQGMRSTRSGSYGRSFAKLKTRPNVESPNVRNLPASNSSSSSSSSAGQRDWQRGGASTVSETPRQMFGTITFAAMRDDGVDATSETAGGFVPLNPSQFVLVENLSLQRIVEAIRDDASDDRWILSGEVTEFFGENRLSVRTAQRSNSN</sequence>
<dbReference type="EMBL" id="SJPW01000002">
    <property type="protein sequence ID" value="TWU59029.1"/>
    <property type="molecule type" value="Genomic_DNA"/>
</dbReference>
<organism evidence="2 3">
    <name type="scientific">Rubripirellula tenax</name>
    <dbReference type="NCBI Taxonomy" id="2528015"/>
    <lineage>
        <taxon>Bacteria</taxon>
        <taxon>Pseudomonadati</taxon>
        <taxon>Planctomycetota</taxon>
        <taxon>Planctomycetia</taxon>
        <taxon>Pirellulales</taxon>
        <taxon>Pirellulaceae</taxon>
        <taxon>Rubripirellula</taxon>
    </lineage>
</organism>
<proteinExistence type="predicted"/>
<protein>
    <submittedName>
        <fullName evidence="2">Uncharacterized protein</fullName>
    </submittedName>
</protein>
<evidence type="ECO:0000256" key="1">
    <source>
        <dbReference type="SAM" id="MobiDB-lite"/>
    </source>
</evidence>
<name>A0A5C6FHD0_9BACT</name>
<gene>
    <name evidence="2" type="ORF">Poly51_18140</name>
</gene>